<evidence type="ECO:0000259" key="5">
    <source>
        <dbReference type="PROSITE" id="PS01180"/>
    </source>
</evidence>
<dbReference type="SUPFAM" id="SSF49854">
    <property type="entry name" value="Spermadhesin, CUB domain"/>
    <property type="match status" value="1"/>
</dbReference>
<dbReference type="Proteomes" id="UP001159427">
    <property type="component" value="Unassembled WGS sequence"/>
</dbReference>
<dbReference type="Gene3D" id="2.60.120.290">
    <property type="entry name" value="Spermadhesin, CUB domain"/>
    <property type="match status" value="1"/>
</dbReference>
<evidence type="ECO:0000256" key="3">
    <source>
        <dbReference type="SAM" id="MobiDB-lite"/>
    </source>
</evidence>
<feature type="region of interest" description="Disordered" evidence="3">
    <location>
        <begin position="375"/>
        <end position="401"/>
    </location>
</feature>
<dbReference type="PANTHER" id="PTHR19324:SF33">
    <property type="entry name" value="MUCIN-5AC"/>
    <property type="match status" value="1"/>
</dbReference>
<dbReference type="Pfam" id="PF16977">
    <property type="entry name" value="ApeC"/>
    <property type="match status" value="2"/>
</dbReference>
<accession>A0ABN8STN7</accession>
<protein>
    <recommendedName>
        <fullName evidence="5">CUB domain-containing protein</fullName>
    </recommendedName>
</protein>
<dbReference type="EMBL" id="CALNXI010004006">
    <property type="protein sequence ID" value="CAH3194861.1"/>
    <property type="molecule type" value="Genomic_DNA"/>
</dbReference>
<dbReference type="InterPro" id="IPR031569">
    <property type="entry name" value="ApeC"/>
</dbReference>
<keyword evidence="4" id="KW-0472">Membrane</keyword>
<feature type="compositionally biased region" description="Low complexity" evidence="3">
    <location>
        <begin position="809"/>
        <end position="833"/>
    </location>
</feature>
<feature type="compositionally biased region" description="Low complexity" evidence="3">
    <location>
        <begin position="850"/>
        <end position="859"/>
    </location>
</feature>
<comment type="caution">
    <text evidence="2">Lacks conserved residue(s) required for the propagation of feature annotation.</text>
</comment>
<dbReference type="InterPro" id="IPR035914">
    <property type="entry name" value="Sperma_CUB_dom_sf"/>
</dbReference>
<keyword evidence="4" id="KW-1133">Transmembrane helix</keyword>
<feature type="region of interest" description="Disordered" evidence="3">
    <location>
        <begin position="342"/>
        <end position="362"/>
    </location>
</feature>
<dbReference type="CDD" id="cd00041">
    <property type="entry name" value="CUB"/>
    <property type="match status" value="1"/>
</dbReference>
<name>A0ABN8STN7_9CNID</name>
<keyword evidence="1" id="KW-1015">Disulfide bond</keyword>
<feature type="domain" description="CUB" evidence="5">
    <location>
        <begin position="214"/>
        <end position="334"/>
    </location>
</feature>
<evidence type="ECO:0000256" key="4">
    <source>
        <dbReference type="SAM" id="Phobius"/>
    </source>
</evidence>
<evidence type="ECO:0000313" key="6">
    <source>
        <dbReference type="EMBL" id="CAH3194861.1"/>
    </source>
</evidence>
<gene>
    <name evidence="6" type="ORF">PEVE_00028869</name>
</gene>
<dbReference type="InterPro" id="IPR000859">
    <property type="entry name" value="CUB_dom"/>
</dbReference>
<feature type="compositionally biased region" description="Polar residues" evidence="3">
    <location>
        <begin position="864"/>
        <end position="887"/>
    </location>
</feature>
<feature type="transmembrane region" description="Helical" evidence="4">
    <location>
        <begin position="917"/>
        <end position="943"/>
    </location>
</feature>
<feature type="region of interest" description="Disordered" evidence="3">
    <location>
        <begin position="847"/>
        <end position="912"/>
    </location>
</feature>
<dbReference type="SMART" id="SM00042">
    <property type="entry name" value="CUB"/>
    <property type="match status" value="1"/>
</dbReference>
<feature type="region of interest" description="Disordered" evidence="3">
    <location>
        <begin position="800"/>
        <end position="833"/>
    </location>
</feature>
<feature type="non-terminal residue" evidence="6">
    <location>
        <position position="1"/>
    </location>
</feature>
<evidence type="ECO:0000256" key="2">
    <source>
        <dbReference type="PROSITE-ProRule" id="PRU00059"/>
    </source>
</evidence>
<reference evidence="6 7" key="1">
    <citation type="submission" date="2022-05" db="EMBL/GenBank/DDBJ databases">
        <authorList>
            <consortium name="Genoscope - CEA"/>
            <person name="William W."/>
        </authorList>
    </citation>
    <scope>NUCLEOTIDE SEQUENCE [LARGE SCALE GENOMIC DNA]</scope>
</reference>
<organism evidence="6 7">
    <name type="scientific">Porites evermanni</name>
    <dbReference type="NCBI Taxonomy" id="104178"/>
    <lineage>
        <taxon>Eukaryota</taxon>
        <taxon>Metazoa</taxon>
        <taxon>Cnidaria</taxon>
        <taxon>Anthozoa</taxon>
        <taxon>Hexacorallia</taxon>
        <taxon>Scleractinia</taxon>
        <taxon>Fungiina</taxon>
        <taxon>Poritidae</taxon>
        <taxon>Porites</taxon>
    </lineage>
</organism>
<dbReference type="Pfam" id="PF00431">
    <property type="entry name" value="CUB"/>
    <property type="match status" value="1"/>
</dbReference>
<proteinExistence type="predicted"/>
<evidence type="ECO:0000256" key="1">
    <source>
        <dbReference type="ARBA" id="ARBA00023157"/>
    </source>
</evidence>
<keyword evidence="7" id="KW-1185">Reference proteome</keyword>
<evidence type="ECO:0000313" key="7">
    <source>
        <dbReference type="Proteomes" id="UP001159427"/>
    </source>
</evidence>
<dbReference type="PANTHER" id="PTHR19324">
    <property type="entry name" value="PERFORIN-LIKE PROTEIN 1"/>
    <property type="match status" value="1"/>
</dbReference>
<sequence length="1044" mass="116231">FSHAVQWPSGKYGLPMSTSGCPKANGFSWDTGYIYQDLEVNTTTSPSFHLQAKVMSSGDVLRNFCMKTNKSSDLGRPVWPYGNYCMYMKGNSCPLGLSEGWVLWDDDNGITGNNLNHQGGTLPKGKFSQDTKIFFCCQDYGSVDNPIELPIDTPFYLIAYNGKRCQEVLKAIHTIEFIVYDTEDDINLNSQAWPYPFGADRYQPYIYYCYYTACRWTITALSGTFSSPNYPFRYKNNAWCEWLIKVPLNYTISLKFDDFHLETVSSCMTASCDCDFVEVRETFKNGTSVLIGKYCMGIFYPYGNITSQGNNLMIVFRSDNTVTAKGFKASYQAIPHITAPTTLRSTASTSTGTNSPNSHTSAILSSTTGIKWTKATLPSKKTTRHTPEGHTSEGGKNATRATVPFSKQSTTLITSSSLPKHSFLLALRRRGRFASVYFGLKRGFKTPGVGLLSYTVDYRFFEPSWEKKTCSNFRRLEKTRVKLQLLTCERKFNRCVTEINSSYYGLSVKRTLTQGPYSSDQCRNWIERDENLKTKLVYLLSLFRNSSPPILRTSVIFLSVIRKLTVNLVAYESRTIVFSSSALWPSGEYGLPMPKSGCPGANDFTWTTGYIIQDLQDGSSSKTNISSNSNLQAIVTNDVQQNFCIKSNQTTVSDAKRKPWPAGEYCIYQKGKSCPAGMSSGSVFWDDENANGNNKNAKNGSLPEGVFNEDTKIFFCCQTKGVHSTPIKLPVNKPFYLIAVGAYCQLVLNTVYTLEYIEYDTEDDNNHDKVTSPHPFGANLVHPRIYYCYYQADHITTPSITTAKRNDTRTTTMPSQTNSAPSTTTPPSNGTRTTLFFRSTRQSTLPWVKTSSAPATTTPPSTPDANINDTETTAAAPKSTQQTSTDATIPGPGTTVGNKESVLETDKGSESNSPGTVIYIIIGIMAALIVAGCVVAVVVFYYFRDRHKNGGNRNTQERVAVVFSREENPASPEIKVKSDTNNRERYENVGSYRSGCDGANDLNDGDCQNPYEEIKDKGNPLYGFRDGYSTYEELKSSDNPLYHG</sequence>
<comment type="caution">
    <text evidence="6">The sequence shown here is derived from an EMBL/GenBank/DDBJ whole genome shotgun (WGS) entry which is preliminary data.</text>
</comment>
<dbReference type="PROSITE" id="PS01180">
    <property type="entry name" value="CUB"/>
    <property type="match status" value="1"/>
</dbReference>
<keyword evidence="4" id="KW-0812">Transmembrane</keyword>